<feature type="compositionally biased region" description="Pro residues" evidence="2">
    <location>
        <begin position="29"/>
        <end position="49"/>
    </location>
</feature>
<comment type="caution">
    <text evidence="5">The sequence shown here is derived from an EMBL/GenBank/DDBJ whole genome shotgun (WGS) entry which is preliminary data.</text>
</comment>
<dbReference type="PANTHER" id="PTHR33393">
    <property type="entry name" value="POLYGLUTAMINE SYNTHESIS ACCESSORY PROTEIN RV0574C-RELATED"/>
    <property type="match status" value="1"/>
</dbReference>
<dbReference type="PANTHER" id="PTHR33393:SF13">
    <property type="entry name" value="PGA BIOSYNTHESIS PROTEIN CAPA"/>
    <property type="match status" value="1"/>
</dbReference>
<dbReference type="PROSITE" id="PS51257">
    <property type="entry name" value="PROKAR_LIPOPROTEIN"/>
    <property type="match status" value="1"/>
</dbReference>
<dbReference type="InterPro" id="IPR052169">
    <property type="entry name" value="CW_Biosynth-Accessory"/>
</dbReference>
<dbReference type="EMBL" id="SMLB01000004">
    <property type="protein sequence ID" value="TDD72057.1"/>
    <property type="molecule type" value="Genomic_DNA"/>
</dbReference>
<evidence type="ECO:0000313" key="6">
    <source>
        <dbReference type="Proteomes" id="UP000295217"/>
    </source>
</evidence>
<dbReference type="SUPFAM" id="SSF56300">
    <property type="entry name" value="Metallo-dependent phosphatases"/>
    <property type="match status" value="1"/>
</dbReference>
<dbReference type="AlphaFoldDB" id="A0A4V2YT50"/>
<dbReference type="RefSeq" id="WP_132101896.1">
    <property type="nucleotide sequence ID" value="NZ_SMLB01000004.1"/>
</dbReference>
<evidence type="ECO:0000256" key="2">
    <source>
        <dbReference type="SAM" id="MobiDB-lite"/>
    </source>
</evidence>
<protein>
    <submittedName>
        <fullName evidence="5">CapA family protein</fullName>
    </submittedName>
</protein>
<dbReference type="CDD" id="cd07381">
    <property type="entry name" value="MPP_CapA"/>
    <property type="match status" value="1"/>
</dbReference>
<evidence type="ECO:0000313" key="5">
    <source>
        <dbReference type="EMBL" id="TDD72057.1"/>
    </source>
</evidence>
<name>A0A4V2YT50_9ACTN</name>
<feature type="region of interest" description="Disordered" evidence="2">
    <location>
        <begin position="22"/>
        <end position="49"/>
    </location>
</feature>
<sequence length="365" mass="35977">MRGRAILLLAAALLASCAGSDGVGAPSATPTPTPSASPAPTPTPTPTPEPAAVTLAFAGDIHFEGALRARLDDPATAFAPIAAQLGAADLTVVNLETAVGTSGAPEPGKRFTFQAPTTAFAALAAAGVDVVTMANNHAMDFGPDGLTDTLAGSAAARPGLDVVGVGANVTEAFAPAIRDVRGTTVAVIGANVPDDPGADPTAHWAATAATAGVATALDPAPLLDAVAQARRSADVVVVYLHWGVQGESCPSPSQLSLATALATTADVVVGSHTHQLQGAGLAPAGDAYVAYGLGNFAWYTQASEATSTTGVLTLAVENGAVTAESWAPARIGADGLPVFATGDAAGAMIAGRAALRECTDLRPLP</sequence>
<feature type="domain" description="Capsule synthesis protein CapA" evidence="4">
    <location>
        <begin position="54"/>
        <end position="300"/>
    </location>
</feature>
<dbReference type="Pfam" id="PF09587">
    <property type="entry name" value="PGA_cap"/>
    <property type="match status" value="1"/>
</dbReference>
<feature type="chain" id="PRO_5039649953" evidence="3">
    <location>
        <begin position="21"/>
        <end position="365"/>
    </location>
</feature>
<feature type="signal peptide" evidence="3">
    <location>
        <begin position="1"/>
        <end position="20"/>
    </location>
</feature>
<organism evidence="5 6">
    <name type="scientific">Jiangella aurantiaca</name>
    <dbReference type="NCBI Taxonomy" id="2530373"/>
    <lineage>
        <taxon>Bacteria</taxon>
        <taxon>Bacillati</taxon>
        <taxon>Actinomycetota</taxon>
        <taxon>Actinomycetes</taxon>
        <taxon>Jiangellales</taxon>
        <taxon>Jiangellaceae</taxon>
        <taxon>Jiangella</taxon>
    </lineage>
</organism>
<evidence type="ECO:0000256" key="3">
    <source>
        <dbReference type="SAM" id="SignalP"/>
    </source>
</evidence>
<dbReference type="OrthoDB" id="9810718at2"/>
<dbReference type="SMART" id="SM00854">
    <property type="entry name" value="PGA_cap"/>
    <property type="match status" value="1"/>
</dbReference>
<accession>A0A4V2YT50</accession>
<comment type="similarity">
    <text evidence="1">Belongs to the CapA family.</text>
</comment>
<dbReference type="Gene3D" id="3.60.21.10">
    <property type="match status" value="1"/>
</dbReference>
<gene>
    <name evidence="5" type="ORF">E1262_04940</name>
</gene>
<dbReference type="Proteomes" id="UP000295217">
    <property type="component" value="Unassembled WGS sequence"/>
</dbReference>
<proteinExistence type="inferred from homology"/>
<evidence type="ECO:0000256" key="1">
    <source>
        <dbReference type="ARBA" id="ARBA00005662"/>
    </source>
</evidence>
<reference evidence="5 6" key="1">
    <citation type="submission" date="2019-02" db="EMBL/GenBank/DDBJ databases">
        <title>Draft genome sequences of novel Actinobacteria.</title>
        <authorList>
            <person name="Sahin N."/>
            <person name="Ay H."/>
            <person name="Saygin H."/>
        </authorList>
    </citation>
    <scope>NUCLEOTIDE SEQUENCE [LARGE SCALE GENOMIC DNA]</scope>
    <source>
        <strain evidence="5 6">8K307</strain>
    </source>
</reference>
<dbReference type="InterPro" id="IPR029052">
    <property type="entry name" value="Metallo-depent_PP-like"/>
</dbReference>
<dbReference type="InterPro" id="IPR019079">
    <property type="entry name" value="Capsule_synth_CapA"/>
</dbReference>
<keyword evidence="6" id="KW-1185">Reference proteome</keyword>
<evidence type="ECO:0000259" key="4">
    <source>
        <dbReference type="SMART" id="SM00854"/>
    </source>
</evidence>
<keyword evidence="3" id="KW-0732">Signal</keyword>